<sequence>MAKKIRMTERSYAVRVIGTAEEPAWRAKQFLREEKIVSEKLIGAILLPEVLPGLYINQNGNVSFVEFENKGVVDHTGYSAEEMRSHGCGISVLHMCLGTLSDNYQKTFKSVGALAIHALSHHRNDFVVNGVVTRVGTPVFNLKTGWYHDALVHTAIETTQLDVFRLENLQGMEEIVVIANGLINDGKCPLVILSVKNKFWRLKNEPESMMTHLVIVNGFNFDNDGNLKEIRVTDPFALNQGKKLNQWVEVNERVREAFTGRAIFVVGEDEN</sequence>
<evidence type="ECO:0000313" key="1">
    <source>
        <dbReference type="EMBL" id="OGM70739.1"/>
    </source>
</evidence>
<organism evidence="1 2">
    <name type="scientific">Candidatus Woesebacteria bacterium RIFCSPLOWO2_01_FULL_44_14</name>
    <dbReference type="NCBI Taxonomy" id="1802525"/>
    <lineage>
        <taxon>Bacteria</taxon>
        <taxon>Candidatus Woeseibacteriota</taxon>
    </lineage>
</organism>
<protein>
    <recommendedName>
        <fullName evidence="3">Peptidase C39-like domain-containing protein</fullName>
    </recommendedName>
</protein>
<comment type="caution">
    <text evidence="1">The sequence shown here is derived from an EMBL/GenBank/DDBJ whole genome shotgun (WGS) entry which is preliminary data.</text>
</comment>
<dbReference type="AlphaFoldDB" id="A0A1F8C4F4"/>
<dbReference type="EMBL" id="MGHL01000002">
    <property type="protein sequence ID" value="OGM70739.1"/>
    <property type="molecule type" value="Genomic_DNA"/>
</dbReference>
<proteinExistence type="predicted"/>
<dbReference type="Proteomes" id="UP000178429">
    <property type="component" value="Unassembled WGS sequence"/>
</dbReference>
<gene>
    <name evidence="1" type="ORF">A2975_02510</name>
</gene>
<evidence type="ECO:0008006" key="3">
    <source>
        <dbReference type="Google" id="ProtNLM"/>
    </source>
</evidence>
<reference evidence="1 2" key="1">
    <citation type="journal article" date="2016" name="Nat. Commun.">
        <title>Thousands of microbial genomes shed light on interconnected biogeochemical processes in an aquifer system.</title>
        <authorList>
            <person name="Anantharaman K."/>
            <person name="Brown C.T."/>
            <person name="Hug L.A."/>
            <person name="Sharon I."/>
            <person name="Castelle C.J."/>
            <person name="Probst A.J."/>
            <person name="Thomas B.C."/>
            <person name="Singh A."/>
            <person name="Wilkins M.J."/>
            <person name="Karaoz U."/>
            <person name="Brodie E.L."/>
            <person name="Williams K.H."/>
            <person name="Hubbard S.S."/>
            <person name="Banfield J.F."/>
        </authorList>
    </citation>
    <scope>NUCLEOTIDE SEQUENCE [LARGE SCALE GENOMIC DNA]</scope>
</reference>
<evidence type="ECO:0000313" key="2">
    <source>
        <dbReference type="Proteomes" id="UP000178429"/>
    </source>
</evidence>
<dbReference type="STRING" id="1802525.A2975_02510"/>
<accession>A0A1F8C4F4</accession>
<name>A0A1F8C4F4_9BACT</name>